<accession>A0AAX4J1W3</accession>
<keyword evidence="8" id="KW-0456">Lyase</keyword>
<keyword evidence="4 15" id="KW-0378">Hydrolase</keyword>
<comment type="catalytic activity">
    <reaction evidence="1">
        <text>a (3R)-hydroxyacyl-[ACP] = a (2E)-enoyl-[ACP] + H2O</text>
        <dbReference type="Rhea" id="RHEA:13097"/>
        <dbReference type="Rhea" id="RHEA-COMP:9925"/>
        <dbReference type="Rhea" id="RHEA-COMP:9945"/>
        <dbReference type="ChEBI" id="CHEBI:15377"/>
        <dbReference type="ChEBI" id="CHEBI:78784"/>
        <dbReference type="ChEBI" id="CHEBI:78827"/>
        <dbReference type="EC" id="4.2.1.59"/>
    </reaction>
</comment>
<comment type="catalytic activity">
    <reaction evidence="10">
        <text>acetyl-CoA + n malonyl-CoA + 2n NADPH + 4n H(+) = a long-chain-acyl-CoA + n CoA + n CO2 + 2n NADP(+).</text>
        <dbReference type="EC" id="2.3.1.86"/>
    </reaction>
</comment>
<feature type="active site" description="For acetyltransferase activity" evidence="16">
    <location>
        <position position="256"/>
    </location>
</feature>
<evidence type="ECO:0000256" key="4">
    <source>
        <dbReference type="ARBA" id="ARBA00022801"/>
    </source>
</evidence>
<dbReference type="PANTHER" id="PTHR10982:SF21">
    <property type="entry name" value="FATTY ACID SYNTHASE SUBUNIT BETA"/>
    <property type="match status" value="1"/>
</dbReference>
<dbReference type="CDD" id="cd03447">
    <property type="entry name" value="FAS_MaoC"/>
    <property type="match status" value="1"/>
</dbReference>
<dbReference type="PIRSF" id="PIRSF005562">
    <property type="entry name" value="FAS_yeast_beta"/>
    <property type="match status" value="1"/>
</dbReference>
<evidence type="ECO:0000256" key="1">
    <source>
        <dbReference type="ARBA" id="ARBA00001055"/>
    </source>
</evidence>
<feature type="region of interest" description="Disordered" evidence="17">
    <location>
        <begin position="1505"/>
        <end position="1532"/>
    </location>
</feature>
<evidence type="ECO:0000313" key="19">
    <source>
        <dbReference type="EMBL" id="WQF89330.1"/>
    </source>
</evidence>
<dbReference type="SUPFAM" id="SSF52151">
    <property type="entry name" value="FabD/lysophospholipase-like"/>
    <property type="match status" value="2"/>
</dbReference>
<keyword evidence="3 15" id="KW-0808">Transferase</keyword>
<dbReference type="Gene3D" id="2.40.128.700">
    <property type="match status" value="1"/>
</dbReference>
<dbReference type="FunFam" id="3.20.20.70:FF:000078">
    <property type="entry name" value="Fatty acid synthase beta subunit dehydratase"/>
    <property type="match status" value="1"/>
</dbReference>
<dbReference type="GO" id="GO:0006633">
    <property type="term" value="P:fatty acid biosynthetic process"/>
    <property type="evidence" value="ECO:0007669"/>
    <property type="project" value="InterPro"/>
</dbReference>
<dbReference type="Gene3D" id="6.10.60.10">
    <property type="match status" value="1"/>
</dbReference>
<comment type="similarity">
    <text evidence="2 15">Belongs to the fungal fatty acid synthetase subunit beta family.</text>
</comment>
<keyword evidence="9" id="KW-0511">Multifunctional enzyme</keyword>
<proteinExistence type="inferred from homology"/>
<organism evidence="19 20">
    <name type="scientific">Colletotrichum destructivum</name>
    <dbReference type="NCBI Taxonomy" id="34406"/>
    <lineage>
        <taxon>Eukaryota</taxon>
        <taxon>Fungi</taxon>
        <taxon>Dikarya</taxon>
        <taxon>Ascomycota</taxon>
        <taxon>Pezizomycotina</taxon>
        <taxon>Sordariomycetes</taxon>
        <taxon>Hypocreomycetidae</taxon>
        <taxon>Glomerellales</taxon>
        <taxon>Glomerellaceae</taxon>
        <taxon>Colletotrichum</taxon>
        <taxon>Colletotrichum destructivum species complex</taxon>
    </lineage>
</organism>
<evidence type="ECO:0000256" key="7">
    <source>
        <dbReference type="ARBA" id="ARBA00023027"/>
    </source>
</evidence>
<sequence length="2050" mass="223682">MVVFTLSHGDIAVPLEVPPNLVHFAGNQRDEFLASTATAPASRIPRSTLELTARFGTHVARGGGSDRDDLLELLLDHLDHYILQDNDIHTAVIGTIKDKQSKTQAIQSYYEALVAANRPTKPRETSALLDAGARGQAGLHLLFGGQGNSEHYFDEIRNVFSTYEPLVRTLAESLSQKLQHLAQNSSVSDLYPHGLDVLQWLEAPESTPSTDALVAAPVSFPLIGVLQLLHVKAVFMALGVAPGDLSRLLQGVAGHSQGLVTALAVSAASTWDEFDELAVKAVEILFWIGARCQQALREENLSEKDSLALVKEGHGAPSSMLSISNIRQRDLENIVAGLNDRLPTRQHVYIALKNTGSNFVISGPVRSLAALINSCKAASAGGRTGPQARVPYSQRKLSPSMQFLPVTVPCHSRLLDDAVPLIEQDVKDIFISKQALRVPVNRLSADSSGWTASYQEEEDQNLVPLVIRKITSEPVDWTEIDFTGATHVVDFGPGLSGGVGNLTHRNLLGSGTRILVAGKLDSQPEGPQGSLAELFSPDERDIQWAPRWEESHRASLVRTASGPMVASRLSRLLGLPPFFVAGMTPTTTHPEFVAAVMRAGYHVEFAAGGYHDASSLQLALTRLRDMIPPGRGITINVIYVSPKAIAWQIPLVRQLRGQGFPLTGLTVGGGVPSLEVATEYITTLGLEHISFKPSSAESIRQVLRIAAENPSFPVILQWTGGRGGGHHSAEDFHAPILETYGEIRARDNVHLVAGSGFGSGDDVLPYLTGTWSLSRGKKSPMPFDGALFGSRVMTCAEALTSRQAKLEIVAAQGVEDSQWDGTYRGPTGGVVSVVSEMGEPIHIIANRGGRLWAELDRTVFSLDRKKRAAVIASKKGYIISRLNEDFQRPWFGVNAQRIPCDVADMTYKEVVERVIELMFAGGRWVDQSHPRLLFEFLSQIEARFSDFDSFSLVDLKECDSSPSRIAEKVLQAYPGASTALLCPEDVDFFVQLCRRPGAKPVLFVPVLDDGFETFFKKDSLWQSENLDTVVDQDAGRVFILHGPVAARHTTTIDEPVGDVLDAINASVYRHLLAEAFEGDEASIPYEECLQRTLSTAARPAATNQLGIVLPERNKDVRAPSSGVKAGWQVALFGSRFVVQGRDLVPNPLLHLLDAFNPDDADIDENTVSLFSETGIGKRVLLVEAMRHLNEIRVALYTHLTGSDTPVPLLLRFQYHPETSFAPLREVTEDRNERIGDMYRQLWTSGSESTIRPGPSESRADLSTFNGTYTCDEALVRDFNRAVGYRSPTQHERVLLDFAIVVGWDPICQALLQKPIQGDVLKLVHLSNAYEVHSGAEGLKVGDTLQTRARVSSTTIDDSGKTVEIVCDIKRADGGSELITVRSRFLFRGKYTDFGSTFARTIELPYELKIRSNKDIGILASKPWLHIADGNKLADLNLNDLTLEFHLETVTRWASESTRSSIDTSGKVYTRSESGDLSEIGIVKHHVGKSSSNSVLSYLQRRGKVVDSQTTHQLPTPGPSTRAKIRIPSSNEPYSRASGDYNPIHTSPLFAQIAGLPGTITHGMYCSALVRQTLERHAAEGHPSRIRHFGVSFVGMVLPSDTLSVSLQHTGLQDGLMVYDINVLNDETGHLVLHGSALVAQPSTTILFTGQGSQEKGMGMDLYASSPVARAIWDRADAYFVSQFGLSILEIVRTNPKTATVYFGGVRGRQLRHNYISMSYEVPGGAQEGGGGGGGGKPQRRPLFPTITEQSTSYTHSSPHGLLFATQFSQPALTIMEMAAFKDMQAAGVVGGAVQFAGHSLGEYAALASVTDFMPFESLMYLVFCRGMTMQGAVERDEMGRSSFSMVAVDPSRVSSRFTEHGLRDLITAIHTQTGFFVEIVNLNIRNGQYVCAGDLRALDLLQRTCDAIKTVSTSHSASDYLSVDALTSIVRDNDARYANITPQQIELKRGGATVPLAGVDVPFHSSFLRSRMEAFRRVLQDSLSADRLKPSLLVGRYIPNVTGTPFSLDKGYIEEAFRVTSSEPLGEVLGNWGEWMKRVADERDSIATVG</sequence>
<evidence type="ECO:0000256" key="8">
    <source>
        <dbReference type="ARBA" id="ARBA00023239"/>
    </source>
</evidence>
<dbReference type="Gene3D" id="6.10.140.1400">
    <property type="match status" value="1"/>
</dbReference>
<protein>
    <submittedName>
        <fullName evidence="19">Acyl transferase domain superfamily, maoC-like dehydratase domain, fatty acid synthase</fullName>
    </submittedName>
</protein>
<keyword evidence="5 15" id="KW-0521">NADP</keyword>
<feature type="active site" description="For malonyltransferase activity" evidence="16">
    <location>
        <position position="1799"/>
    </location>
</feature>
<evidence type="ECO:0000313" key="20">
    <source>
        <dbReference type="Proteomes" id="UP001322277"/>
    </source>
</evidence>
<dbReference type="Pfam" id="PF08354">
    <property type="entry name" value="Fas1-AflB-like_hel"/>
    <property type="match status" value="1"/>
</dbReference>
<dbReference type="InterPro" id="IPR039569">
    <property type="entry name" value="FAS1-like_DH_region"/>
</dbReference>
<dbReference type="RefSeq" id="XP_062786551.1">
    <property type="nucleotide sequence ID" value="XM_062930500.1"/>
</dbReference>
<dbReference type="InterPro" id="IPR040883">
    <property type="entry name" value="FAS_meander"/>
</dbReference>
<dbReference type="Pfam" id="PF00698">
    <property type="entry name" value="Acyl_transf_1"/>
    <property type="match status" value="1"/>
</dbReference>
<dbReference type="GO" id="GO:0004312">
    <property type="term" value="F:fatty acid synthase activity"/>
    <property type="evidence" value="ECO:0007669"/>
    <property type="project" value="InterPro"/>
</dbReference>
<dbReference type="GO" id="GO:0004314">
    <property type="term" value="F:[acyl-carrier-protein] S-malonyltransferase activity"/>
    <property type="evidence" value="ECO:0007669"/>
    <property type="project" value="UniProtKB-EC"/>
</dbReference>
<evidence type="ECO:0000256" key="11">
    <source>
        <dbReference type="ARBA" id="ARBA00048462"/>
    </source>
</evidence>
<dbReference type="Gene3D" id="3.30.70.3330">
    <property type="match status" value="1"/>
</dbReference>
<dbReference type="GeneID" id="87950844"/>
<dbReference type="SMART" id="SM00827">
    <property type="entry name" value="PKS_AT"/>
    <property type="match status" value="1"/>
</dbReference>
<comment type="catalytic activity">
    <reaction evidence="12">
        <text>(9Z)-octadecenoyl-[ACP] + H2O = (9Z)-octadecenoate + holo-[ACP] + H(+)</text>
        <dbReference type="Rhea" id="RHEA:15057"/>
        <dbReference type="Rhea" id="RHEA-COMP:9685"/>
        <dbReference type="Rhea" id="RHEA-COMP:9924"/>
        <dbReference type="ChEBI" id="CHEBI:15377"/>
        <dbReference type="ChEBI" id="CHEBI:15378"/>
        <dbReference type="ChEBI" id="CHEBI:30823"/>
        <dbReference type="ChEBI" id="CHEBI:64479"/>
        <dbReference type="ChEBI" id="CHEBI:78783"/>
        <dbReference type="EC" id="3.1.2.14"/>
    </reaction>
</comment>
<dbReference type="KEGG" id="cdet:87950844"/>
<dbReference type="InterPro" id="IPR032088">
    <property type="entry name" value="SAT"/>
</dbReference>
<comment type="catalytic activity">
    <reaction evidence="14">
        <text>holo-[ACP] + acetyl-CoA = acetyl-[ACP] + CoA</text>
        <dbReference type="Rhea" id="RHEA:41788"/>
        <dbReference type="Rhea" id="RHEA-COMP:9621"/>
        <dbReference type="Rhea" id="RHEA-COMP:9685"/>
        <dbReference type="ChEBI" id="CHEBI:57287"/>
        <dbReference type="ChEBI" id="CHEBI:57288"/>
        <dbReference type="ChEBI" id="CHEBI:64479"/>
        <dbReference type="ChEBI" id="CHEBI:78446"/>
        <dbReference type="EC" id="2.3.1.38"/>
    </reaction>
</comment>
<dbReference type="SUPFAM" id="SSF51395">
    <property type="entry name" value="FMN-linked oxidoreductases"/>
    <property type="match status" value="1"/>
</dbReference>
<evidence type="ECO:0000256" key="15">
    <source>
        <dbReference type="PIRNR" id="PIRNR005562"/>
    </source>
</evidence>
<name>A0AAX4J1W3_9PEZI</name>
<keyword evidence="7 15" id="KW-0520">NAD</keyword>
<dbReference type="PANTHER" id="PTHR10982">
    <property type="entry name" value="MALONYL COA-ACYL CARRIER PROTEIN TRANSACYLASE"/>
    <property type="match status" value="1"/>
</dbReference>
<dbReference type="Gene3D" id="3.30.1120.100">
    <property type="match status" value="1"/>
</dbReference>
<dbReference type="Gene3D" id="3.10.129.10">
    <property type="entry name" value="Hotdog Thioesterase"/>
    <property type="match status" value="1"/>
</dbReference>
<evidence type="ECO:0000256" key="10">
    <source>
        <dbReference type="ARBA" id="ARBA00048237"/>
    </source>
</evidence>
<dbReference type="Gene3D" id="3.20.20.70">
    <property type="entry name" value="Aldolase class I"/>
    <property type="match status" value="1"/>
</dbReference>
<evidence type="ECO:0000259" key="18">
    <source>
        <dbReference type="SMART" id="SM00827"/>
    </source>
</evidence>
<dbReference type="InterPro" id="IPR016452">
    <property type="entry name" value="Fas1/AflB-like"/>
</dbReference>
<evidence type="ECO:0000256" key="5">
    <source>
        <dbReference type="ARBA" id="ARBA00022857"/>
    </source>
</evidence>
<dbReference type="Pfam" id="PF01575">
    <property type="entry name" value="MaoC_dehydratas"/>
    <property type="match status" value="1"/>
</dbReference>
<evidence type="ECO:0000256" key="17">
    <source>
        <dbReference type="SAM" id="MobiDB-lite"/>
    </source>
</evidence>
<dbReference type="InterPro" id="IPR016035">
    <property type="entry name" value="Acyl_Trfase/lysoPLipase"/>
</dbReference>
<dbReference type="FunFam" id="3.40.366.10:FF:000006">
    <property type="entry name" value="Fatty acid synthase beta subunit dehydratase"/>
    <property type="match status" value="1"/>
</dbReference>
<dbReference type="Gene3D" id="1.20.1050.120">
    <property type="match status" value="1"/>
</dbReference>
<dbReference type="GO" id="GO:0004321">
    <property type="term" value="F:fatty-acyl-CoA synthase activity"/>
    <property type="evidence" value="ECO:0007669"/>
    <property type="project" value="UniProtKB-EC"/>
</dbReference>
<comment type="catalytic activity">
    <reaction evidence="11">
        <text>holo-[ACP] + malonyl-CoA = malonyl-[ACP] + CoA</text>
        <dbReference type="Rhea" id="RHEA:41792"/>
        <dbReference type="Rhea" id="RHEA-COMP:9623"/>
        <dbReference type="Rhea" id="RHEA-COMP:9685"/>
        <dbReference type="ChEBI" id="CHEBI:57287"/>
        <dbReference type="ChEBI" id="CHEBI:57384"/>
        <dbReference type="ChEBI" id="CHEBI:64479"/>
        <dbReference type="ChEBI" id="CHEBI:78449"/>
        <dbReference type="EC" id="2.3.1.39"/>
    </reaction>
</comment>
<dbReference type="InterPro" id="IPR029069">
    <property type="entry name" value="HotDog_dom_sf"/>
</dbReference>
<evidence type="ECO:0000256" key="3">
    <source>
        <dbReference type="ARBA" id="ARBA00022679"/>
    </source>
</evidence>
<dbReference type="InterPro" id="IPR002539">
    <property type="entry name" value="MaoC-like_dom"/>
</dbReference>
<keyword evidence="20" id="KW-1185">Reference proteome</keyword>
<feature type="domain" description="Malonyl-CoA:ACP transacylase (MAT)" evidence="18">
    <location>
        <begin position="1646"/>
        <end position="1933"/>
    </location>
</feature>
<dbReference type="InterPro" id="IPR001227">
    <property type="entry name" value="Ac_transferase_dom_sf"/>
</dbReference>
<dbReference type="GO" id="GO:0004318">
    <property type="term" value="F:enoyl-[acyl-carrier-protein] reductase (NADH) activity"/>
    <property type="evidence" value="ECO:0007669"/>
    <property type="project" value="UniProtKB-UniRule"/>
</dbReference>
<dbReference type="Gene3D" id="3.30.70.3320">
    <property type="match status" value="1"/>
</dbReference>
<dbReference type="Pfam" id="PF17828">
    <property type="entry name" value="FAS_N"/>
    <property type="match status" value="1"/>
</dbReference>
<evidence type="ECO:0000256" key="13">
    <source>
        <dbReference type="ARBA" id="ARBA00048572"/>
    </source>
</evidence>
<dbReference type="GO" id="GO:0019171">
    <property type="term" value="F:(3R)-hydroxyacyl-[acyl-carrier-protein] dehydratase activity"/>
    <property type="evidence" value="ECO:0007669"/>
    <property type="project" value="UniProtKB-EC"/>
</dbReference>
<dbReference type="Pfam" id="PF13452">
    <property type="entry name" value="FAS1_DH_region"/>
    <property type="match status" value="1"/>
</dbReference>
<dbReference type="Proteomes" id="UP001322277">
    <property type="component" value="Chromosome 10"/>
</dbReference>
<evidence type="ECO:0000256" key="16">
    <source>
        <dbReference type="PIRSR" id="PIRSR005562-1"/>
    </source>
</evidence>
<evidence type="ECO:0000256" key="14">
    <source>
        <dbReference type="ARBA" id="ARBA00048835"/>
    </source>
</evidence>
<comment type="catalytic activity">
    <reaction evidence="13">
        <text>a 2,3-saturated acyl-[ACP] + NAD(+) = a (2E)-enoyl-[ACP] + NADH + H(+)</text>
        <dbReference type="Rhea" id="RHEA:10240"/>
        <dbReference type="Rhea" id="RHEA-COMP:9925"/>
        <dbReference type="Rhea" id="RHEA-COMP:9926"/>
        <dbReference type="ChEBI" id="CHEBI:15378"/>
        <dbReference type="ChEBI" id="CHEBI:57540"/>
        <dbReference type="ChEBI" id="CHEBI:57945"/>
        <dbReference type="ChEBI" id="CHEBI:78784"/>
        <dbReference type="ChEBI" id="CHEBI:78785"/>
        <dbReference type="EC" id="1.3.1.9"/>
    </reaction>
</comment>
<evidence type="ECO:0000256" key="6">
    <source>
        <dbReference type="ARBA" id="ARBA00023002"/>
    </source>
</evidence>
<dbReference type="PRINTS" id="PR01483">
    <property type="entry name" value="FASYNTHASE"/>
</dbReference>
<dbReference type="Pfam" id="PF17951">
    <property type="entry name" value="FAS_meander"/>
    <property type="match status" value="1"/>
</dbReference>
<dbReference type="EMBL" id="CP137314">
    <property type="protein sequence ID" value="WQF89330.1"/>
    <property type="molecule type" value="Genomic_DNA"/>
</dbReference>
<dbReference type="GO" id="GO:0004313">
    <property type="term" value="F:[acyl-carrier-protein] S-acetyltransferase activity"/>
    <property type="evidence" value="ECO:0007669"/>
    <property type="project" value="UniProtKB-EC"/>
</dbReference>
<dbReference type="GO" id="GO:0005835">
    <property type="term" value="C:fatty acid synthase complex"/>
    <property type="evidence" value="ECO:0007669"/>
    <property type="project" value="UniProtKB-UniRule"/>
</dbReference>
<keyword evidence="6 15" id="KW-0560">Oxidoreductase</keyword>
<dbReference type="InterPro" id="IPR014043">
    <property type="entry name" value="Acyl_transferase_dom"/>
</dbReference>
<dbReference type="Gene3D" id="1.20.930.70">
    <property type="match status" value="1"/>
</dbReference>
<dbReference type="InterPro" id="IPR013785">
    <property type="entry name" value="Aldolase_TIM"/>
</dbReference>
<dbReference type="InterPro" id="IPR003965">
    <property type="entry name" value="Fatty_acid_synthase"/>
</dbReference>
<evidence type="ECO:0000256" key="9">
    <source>
        <dbReference type="ARBA" id="ARBA00023268"/>
    </source>
</evidence>
<evidence type="ECO:0000256" key="12">
    <source>
        <dbReference type="ARBA" id="ARBA00048536"/>
    </source>
</evidence>
<gene>
    <name evidence="19" type="ORF">CDEST_14344</name>
</gene>
<evidence type="ECO:0000256" key="2">
    <source>
        <dbReference type="ARBA" id="ARBA00010009"/>
    </source>
</evidence>
<dbReference type="Gene3D" id="3.40.366.10">
    <property type="entry name" value="Malonyl-Coenzyme A Acyl Carrier Protein, domain 2"/>
    <property type="match status" value="3"/>
</dbReference>
<reference evidence="20" key="1">
    <citation type="journal article" date="2023" name="bioRxiv">
        <title>Complete genome of the Medicago anthracnose fungus, Colletotrichum destructivum, reveals a mini-chromosome-like region within a core chromosome.</title>
        <authorList>
            <person name="Lapalu N."/>
            <person name="Simon A."/>
            <person name="Lu A."/>
            <person name="Plaumann P.-L."/>
            <person name="Amselem J."/>
            <person name="Pigne S."/>
            <person name="Auger A."/>
            <person name="Koch C."/>
            <person name="Dallery J.-F."/>
            <person name="O'Connell R.J."/>
        </authorList>
    </citation>
    <scope>NUCLEOTIDE SEQUENCE [LARGE SCALE GENOMIC DNA]</scope>
    <source>
        <strain evidence="20">CBS 520.97</strain>
    </source>
</reference>
<dbReference type="Pfam" id="PF16073">
    <property type="entry name" value="SAT"/>
    <property type="match status" value="1"/>
</dbReference>
<dbReference type="SUPFAM" id="SSF54637">
    <property type="entry name" value="Thioesterase/thiol ester dehydrase-isomerase"/>
    <property type="match status" value="2"/>
</dbReference>
<dbReference type="Pfam" id="PF22235">
    <property type="entry name" value="FAS1_thioest_ins"/>
    <property type="match status" value="1"/>
</dbReference>
<dbReference type="GO" id="GO:0016297">
    <property type="term" value="F:fatty acyl-[ACP] hydrolase activity"/>
    <property type="evidence" value="ECO:0007669"/>
    <property type="project" value="UniProtKB-EC"/>
</dbReference>
<dbReference type="InterPro" id="IPR041099">
    <property type="entry name" value="FAS1_N"/>
</dbReference>
<dbReference type="InterPro" id="IPR013565">
    <property type="entry name" value="Fas1/AflB-like_central"/>
</dbReference>
<dbReference type="InterPro" id="IPR050830">
    <property type="entry name" value="Fungal_FAS"/>
</dbReference>